<dbReference type="GeneID" id="77254240"/>
<protein>
    <submittedName>
        <fullName evidence="3">Transposon Tn7 transposition protein TnsA</fullName>
    </submittedName>
</protein>
<dbReference type="Proteomes" id="UP000193100">
    <property type="component" value="Chromosome"/>
</dbReference>
<dbReference type="SUPFAM" id="SSF52980">
    <property type="entry name" value="Restriction endonuclease-like"/>
    <property type="match status" value="1"/>
</dbReference>
<feature type="compositionally biased region" description="Basic and acidic residues" evidence="1">
    <location>
        <begin position="1"/>
        <end position="16"/>
    </location>
</feature>
<feature type="region of interest" description="Disordered" evidence="1">
    <location>
        <begin position="1"/>
        <end position="21"/>
    </location>
</feature>
<sequence>MTDANKPLDPKHEKLLKTRGRGSGKDYEPFIKVHELSSSGESVRIRSASVGRIHHLLSGIELLAFLVFDQFEQTMGIREQYPLQIDDTLDICARLGIRHPQMHGSLTVVSTDLLVDLSSGSRLAIAVKSSSELSKPRVMEKLQIEKNYWETRDMEWKIFTEREVNDGMRENLLWIQPYLSPDMSAHQEVDYSDV</sequence>
<dbReference type="GO" id="GO:0003676">
    <property type="term" value="F:nucleic acid binding"/>
    <property type="evidence" value="ECO:0007669"/>
    <property type="project" value="InterPro"/>
</dbReference>
<dbReference type="RefSeq" id="WP_087148957.1">
    <property type="nucleotide sequence ID" value="NZ_CP020931.1"/>
</dbReference>
<dbReference type="STRING" id="1420917.AU15_04015"/>
<dbReference type="EMBL" id="CP020931">
    <property type="protein sequence ID" value="ARM82327.1"/>
    <property type="molecule type" value="Genomic_DNA"/>
</dbReference>
<evidence type="ECO:0000256" key="1">
    <source>
        <dbReference type="SAM" id="MobiDB-lite"/>
    </source>
</evidence>
<dbReference type="AlphaFoldDB" id="A0A1W6K4N2"/>
<evidence type="ECO:0000313" key="4">
    <source>
        <dbReference type="Proteomes" id="UP000193100"/>
    </source>
</evidence>
<accession>A0A1W6K4N2</accession>
<proteinExistence type="predicted"/>
<organism evidence="3 4">
    <name type="scientific">Marinobacter salarius</name>
    <dbReference type="NCBI Taxonomy" id="1420917"/>
    <lineage>
        <taxon>Bacteria</taxon>
        <taxon>Pseudomonadati</taxon>
        <taxon>Pseudomonadota</taxon>
        <taxon>Gammaproteobacteria</taxon>
        <taxon>Pseudomonadales</taxon>
        <taxon>Marinobacteraceae</taxon>
        <taxon>Marinobacter</taxon>
    </lineage>
</organism>
<dbReference type="Gene3D" id="3.40.1350.10">
    <property type="match status" value="1"/>
</dbReference>
<feature type="domain" description="TnsA endonuclease N-terminal" evidence="2">
    <location>
        <begin position="75"/>
        <end position="161"/>
    </location>
</feature>
<dbReference type="Pfam" id="PF08722">
    <property type="entry name" value="Tn7_TnsA-like_N"/>
    <property type="match status" value="1"/>
</dbReference>
<gene>
    <name evidence="3" type="primary">tnsA</name>
    <name evidence="3" type="ORF">MARSALSMR5_00222</name>
</gene>
<reference evidence="3 4" key="1">
    <citation type="submission" date="2017-04" db="EMBL/GenBank/DDBJ databases">
        <title>Genome Sequence of Marinobacter salarius strain SMR5 Isolated from a culture of the Diatom Skeletonema marinoi.</title>
        <authorList>
            <person name="Topel M."/>
            <person name="Pinder M.I.M."/>
            <person name="Johansson O.N."/>
            <person name="Kourtchenko O."/>
            <person name="Godhe A."/>
            <person name="Clarke A.K."/>
        </authorList>
    </citation>
    <scope>NUCLEOTIDE SEQUENCE [LARGE SCALE GENOMIC DNA]</scope>
    <source>
        <strain evidence="3 4">SMR5</strain>
    </source>
</reference>
<dbReference type="CDD" id="cd22362">
    <property type="entry name" value="TnsA_endonuclease-like"/>
    <property type="match status" value="1"/>
</dbReference>
<dbReference type="InterPro" id="IPR011856">
    <property type="entry name" value="tRNA_endonuc-like_dom_sf"/>
</dbReference>
<dbReference type="InterPro" id="IPR011335">
    <property type="entry name" value="Restrct_endonuc-II-like"/>
</dbReference>
<evidence type="ECO:0000313" key="3">
    <source>
        <dbReference type="EMBL" id="ARM82327.1"/>
    </source>
</evidence>
<evidence type="ECO:0000259" key="2">
    <source>
        <dbReference type="Pfam" id="PF08722"/>
    </source>
</evidence>
<dbReference type="InterPro" id="IPR014833">
    <property type="entry name" value="TnsA_N"/>
</dbReference>
<name>A0A1W6K4N2_9GAMM</name>